<evidence type="ECO:0000313" key="2">
    <source>
        <dbReference type="EMBL" id="KGN96945.1"/>
    </source>
</evidence>
<name>A0AB34PKH7_9PORP</name>
<dbReference type="EMBL" id="JQJC01000001">
    <property type="protein sequence ID" value="KGN96945.1"/>
    <property type="molecule type" value="Genomic_DNA"/>
</dbReference>
<dbReference type="AlphaFoldDB" id="A0AB34PKH7"/>
<sequence>METHEIMKKEARSERGEGRGEKRERRSERGEIRGEKGECYPVGRRKGAYLSLLNVACFVKHHARKKKRKNT</sequence>
<feature type="region of interest" description="Disordered" evidence="1">
    <location>
        <begin position="1"/>
        <end position="38"/>
    </location>
</feature>
<accession>A0AB34PKH7</accession>
<proteinExistence type="predicted"/>
<protein>
    <submittedName>
        <fullName evidence="2">Uncharacterized protein</fullName>
    </submittedName>
</protein>
<dbReference type="RefSeq" id="WP_036889276.1">
    <property type="nucleotide sequence ID" value="NZ_JQJC01000001.1"/>
</dbReference>
<comment type="caution">
    <text evidence="2">The sequence shown here is derived from an EMBL/GenBank/DDBJ whole genome shotgun (WGS) entry which is preliminary data.</text>
</comment>
<organism evidence="2 3">
    <name type="scientific">Porphyromonas crevioricanis</name>
    <dbReference type="NCBI Taxonomy" id="393921"/>
    <lineage>
        <taxon>Bacteria</taxon>
        <taxon>Pseudomonadati</taxon>
        <taxon>Bacteroidota</taxon>
        <taxon>Bacteroidia</taxon>
        <taxon>Bacteroidales</taxon>
        <taxon>Porphyromonadaceae</taxon>
        <taxon>Porphyromonas</taxon>
    </lineage>
</organism>
<evidence type="ECO:0000313" key="3">
    <source>
        <dbReference type="Proteomes" id="UP000030136"/>
    </source>
</evidence>
<dbReference type="Proteomes" id="UP000030136">
    <property type="component" value="Unassembled WGS sequence"/>
</dbReference>
<gene>
    <name evidence="2" type="ORF">HQ38_00010</name>
</gene>
<reference evidence="2 3" key="1">
    <citation type="submission" date="2014-08" db="EMBL/GenBank/DDBJ databases">
        <title>Porphyromonas crevioricanis strain:COT-253_OH1447 Genome sequencing.</title>
        <authorList>
            <person name="Wallis C."/>
            <person name="Deusch O."/>
            <person name="O'Flynn C."/>
            <person name="Davis I."/>
            <person name="Jospin G."/>
            <person name="Darling A.E."/>
            <person name="Coil D.A."/>
            <person name="Alexiev A."/>
            <person name="Horsfall A."/>
            <person name="Kirkwood N."/>
            <person name="Harris S."/>
            <person name="Eisen J.A."/>
        </authorList>
    </citation>
    <scope>NUCLEOTIDE SEQUENCE [LARGE SCALE GENOMIC DNA]</scope>
    <source>
        <strain evidence="3">COT-253 OH1447</strain>
    </source>
</reference>
<evidence type="ECO:0000256" key="1">
    <source>
        <dbReference type="SAM" id="MobiDB-lite"/>
    </source>
</evidence>